<keyword evidence="2" id="KW-0732">Signal</keyword>
<dbReference type="OrthoDB" id="9768004at2"/>
<keyword evidence="4" id="KW-1185">Reference proteome</keyword>
<dbReference type="Gene3D" id="3.90.1580.10">
    <property type="entry name" value="paralog of FGE (formylglycine-generating enzyme)"/>
    <property type="match status" value="1"/>
</dbReference>
<dbReference type="InterPro" id="IPR016187">
    <property type="entry name" value="CTDL_fold"/>
</dbReference>
<dbReference type="RefSeq" id="WP_090801128.1">
    <property type="nucleotide sequence ID" value="NZ_BOND01000006.1"/>
</dbReference>
<evidence type="ECO:0000256" key="2">
    <source>
        <dbReference type="SAM" id="SignalP"/>
    </source>
</evidence>
<dbReference type="SUPFAM" id="SSF56436">
    <property type="entry name" value="C-type lectin-like"/>
    <property type="match status" value="1"/>
</dbReference>
<reference evidence="4" key="1">
    <citation type="submission" date="2016-10" db="EMBL/GenBank/DDBJ databases">
        <authorList>
            <person name="Varghese N."/>
            <person name="Submissions S."/>
        </authorList>
    </citation>
    <scope>NUCLEOTIDE SEQUENCE [LARGE SCALE GENOMIC DNA]</scope>
    <source>
        <strain evidence="4">DSM 44718</strain>
    </source>
</reference>
<accession>A0A1H3UAN4</accession>
<evidence type="ECO:0000313" key="3">
    <source>
        <dbReference type="EMBL" id="SDZ58875.1"/>
    </source>
</evidence>
<protein>
    <recommendedName>
        <fullName evidence="5">Sulfatase-modifying factor enzyme 1</fullName>
    </recommendedName>
</protein>
<evidence type="ECO:0000313" key="4">
    <source>
        <dbReference type="Proteomes" id="UP000199632"/>
    </source>
</evidence>
<feature type="chain" id="PRO_5039538646" description="Sulfatase-modifying factor enzyme 1" evidence="2">
    <location>
        <begin position="25"/>
        <end position="561"/>
    </location>
</feature>
<organism evidence="3 4">
    <name type="scientific">Asanoa ishikariensis</name>
    <dbReference type="NCBI Taxonomy" id="137265"/>
    <lineage>
        <taxon>Bacteria</taxon>
        <taxon>Bacillati</taxon>
        <taxon>Actinomycetota</taxon>
        <taxon>Actinomycetes</taxon>
        <taxon>Micromonosporales</taxon>
        <taxon>Micromonosporaceae</taxon>
        <taxon>Asanoa</taxon>
    </lineage>
</organism>
<dbReference type="Proteomes" id="UP000199632">
    <property type="component" value="Unassembled WGS sequence"/>
</dbReference>
<proteinExistence type="predicted"/>
<dbReference type="InterPro" id="IPR042095">
    <property type="entry name" value="SUMF_sf"/>
</dbReference>
<dbReference type="EMBL" id="FNQB01000004">
    <property type="protein sequence ID" value="SDZ58875.1"/>
    <property type="molecule type" value="Genomic_DNA"/>
</dbReference>
<feature type="signal peptide" evidence="2">
    <location>
        <begin position="1"/>
        <end position="24"/>
    </location>
</feature>
<dbReference type="AlphaFoldDB" id="A0A1H3UAN4"/>
<evidence type="ECO:0000256" key="1">
    <source>
        <dbReference type="SAM" id="MobiDB-lite"/>
    </source>
</evidence>
<dbReference type="STRING" id="137265.SAMN05421684_6786"/>
<evidence type="ECO:0008006" key="5">
    <source>
        <dbReference type="Google" id="ProtNLM"/>
    </source>
</evidence>
<gene>
    <name evidence="3" type="ORF">SAMN05421684_6786</name>
</gene>
<feature type="region of interest" description="Disordered" evidence="1">
    <location>
        <begin position="533"/>
        <end position="561"/>
    </location>
</feature>
<sequence>MTLTRRTKIFVIGGVAAVALAATAAVFGSQSIEVASWLAGIGSLAATVVALISTREGSPAADTSPVEVPTLAPAPPEIVAVPTLPPVSAQVADDTAAQVIVPAGAWTPQLERHGVSEGLLRGEAAGGLSTALAPLDDFLAQSLPLVRVEIRTAYRPRTVHAGSVDQFWTVLLVDSILNDGGIGLKRWLLRETDLILRAERQHVPRLTEVWEWLFATHLAATADEPADGVMATLVTEAVRQSGDDHKRLYPIFDFLIGIARDDPATLRLIRDALTRHDEVLREGGGSPAVLKRIQLLLGRLGVAVGPAPFRPKLVEFAPDITCPYPFQAMQAPLTVGDVDTILRRSGRVDAALPHVLAQDNTDGTAFGGLWRELADILGSLSRSSGGDEWRWDIPTVAEWVTLAGCVDQPYPWGHDRPTALHANLKFDRGSRLSPVRTYVAGRSPAGIYDCCGGVHEIVRELPHDSFDTDQLFEGAFRLAGGSYLSPPHGVTGQRFRHLSPRDRGTRKSCVGLRLIAYREADEARRWEALRTYRLSRQGPPPARTPTQRHATPANRTRGGVR</sequence>
<name>A0A1H3UAN4_9ACTN</name>